<dbReference type="Gene3D" id="3.90.1210.10">
    <property type="entry name" value="Antifreeze-like/N-acetylneuraminic acid synthase C-terminal domain"/>
    <property type="match status" value="1"/>
</dbReference>
<sequence length="218" mass="22351">MDLRPRAGSLSPRLRDRIAHALRPGWTRSVLLRRAVAIVLVVVAVVVGLSGARSTRAASVMVAAHELAPGQILTGSDLRATPIPVDLVPDGALLMAAEADGRTVTGPIRAGEIVTDARLLSARLPMQLTGDPSARLVPVRLDDDAVTTVLRTGDVVDVLTAETSVVARDAVVALVAAPTAAGPTRAAGAAPVLLAMTETAAHRVAAIGLDVPLAVVLH</sequence>
<feature type="domain" description="SAF" evidence="2">
    <location>
        <begin position="58"/>
        <end position="120"/>
    </location>
</feature>
<dbReference type="Pfam" id="PF08666">
    <property type="entry name" value="SAF"/>
    <property type="match status" value="1"/>
</dbReference>
<keyword evidence="1" id="KW-0812">Transmembrane</keyword>
<dbReference type="InterPro" id="IPR013974">
    <property type="entry name" value="SAF"/>
</dbReference>
<accession>A0A7K3LUL7</accession>
<dbReference type="CDD" id="cd11614">
    <property type="entry name" value="SAF_CpaB_FlgA_like"/>
    <property type="match status" value="1"/>
</dbReference>
<keyword evidence="3" id="KW-0282">Flagellum</keyword>
<evidence type="ECO:0000313" key="4">
    <source>
        <dbReference type="Proteomes" id="UP000466307"/>
    </source>
</evidence>
<evidence type="ECO:0000256" key="1">
    <source>
        <dbReference type="SAM" id="Phobius"/>
    </source>
</evidence>
<keyword evidence="3" id="KW-0966">Cell projection</keyword>
<comment type="caution">
    <text evidence="3">The sequence shown here is derived from an EMBL/GenBank/DDBJ whole genome shotgun (WGS) entry which is preliminary data.</text>
</comment>
<keyword evidence="1" id="KW-1133">Transmembrane helix</keyword>
<protein>
    <submittedName>
        <fullName evidence="3">Flagellar biosynthesis protein FlgA</fullName>
    </submittedName>
</protein>
<name>A0A7K3LUL7_9ACTN</name>
<keyword evidence="3" id="KW-0969">Cilium</keyword>
<proteinExistence type="predicted"/>
<dbReference type="AlphaFoldDB" id="A0A7K3LUL7"/>
<keyword evidence="1" id="KW-0472">Membrane</keyword>
<dbReference type="EMBL" id="JAADZU010000082">
    <property type="protein sequence ID" value="NDK91776.1"/>
    <property type="molecule type" value="Genomic_DNA"/>
</dbReference>
<gene>
    <name evidence="3" type="ORF">GYA93_19690</name>
</gene>
<dbReference type="Proteomes" id="UP000466307">
    <property type="component" value="Unassembled WGS sequence"/>
</dbReference>
<reference evidence="3 4" key="1">
    <citation type="submission" date="2020-01" db="EMBL/GenBank/DDBJ databases">
        <title>Investigation of new actinobacteria for the biodesulphurisation of diesel fuel.</title>
        <authorList>
            <person name="Athi Narayanan S.M."/>
        </authorList>
    </citation>
    <scope>NUCLEOTIDE SEQUENCE [LARGE SCALE GENOMIC DNA]</scope>
    <source>
        <strain evidence="3 4">213E</strain>
    </source>
</reference>
<organism evidence="3 4">
    <name type="scientific">Gordonia desulfuricans</name>
    <dbReference type="NCBI Taxonomy" id="89051"/>
    <lineage>
        <taxon>Bacteria</taxon>
        <taxon>Bacillati</taxon>
        <taxon>Actinomycetota</taxon>
        <taxon>Actinomycetes</taxon>
        <taxon>Mycobacteriales</taxon>
        <taxon>Gordoniaceae</taxon>
        <taxon>Gordonia</taxon>
    </lineage>
</organism>
<feature type="transmembrane region" description="Helical" evidence="1">
    <location>
        <begin position="31"/>
        <end position="52"/>
    </location>
</feature>
<dbReference type="SMART" id="SM00858">
    <property type="entry name" value="SAF"/>
    <property type="match status" value="1"/>
</dbReference>
<evidence type="ECO:0000259" key="2">
    <source>
        <dbReference type="SMART" id="SM00858"/>
    </source>
</evidence>
<evidence type="ECO:0000313" key="3">
    <source>
        <dbReference type="EMBL" id="NDK91776.1"/>
    </source>
</evidence>
<dbReference type="RefSeq" id="WP_059036600.1">
    <property type="nucleotide sequence ID" value="NZ_JAADZU010000082.1"/>
</dbReference>
<keyword evidence="4" id="KW-1185">Reference proteome</keyword>